<dbReference type="AlphaFoldDB" id="A0A091A5U9"/>
<dbReference type="Proteomes" id="UP000029278">
    <property type="component" value="Unassembled WGS sequence"/>
</dbReference>
<dbReference type="PATRIC" id="fig|44252.3.peg.438"/>
<dbReference type="OrthoDB" id="2595973at2"/>
<keyword evidence="2" id="KW-1185">Reference proteome</keyword>
<dbReference type="GeneID" id="77009810"/>
<accession>A0A091A5U9</accession>
<dbReference type="RefSeq" id="WP_036626510.1">
    <property type="nucleotide sequence ID" value="NZ_JAKOBR010000101.1"/>
</dbReference>
<evidence type="ECO:0000313" key="1">
    <source>
        <dbReference type="EMBL" id="KFN11626.1"/>
    </source>
</evidence>
<comment type="caution">
    <text evidence="1">The sequence shown here is derived from an EMBL/GenBank/DDBJ whole genome shotgun (WGS) entry which is preliminary data.</text>
</comment>
<sequence>MTQTKQIRKPWWESKSAALLKEFAKTGGGTYAAAKLHGLKYTRQHVRVRLPHELGQCIVTLADPSSSSSGQAHVIGIKYSYRPRRKLEFDLCSAKRPAPGLLSGRLRPAALPDSALNKRFRARASHPGLLRPVLKQDGLAEALELHPGTHIKLRLKAHEASLSFSESVKHPDVPALASSVQLMKLLIQGLYEQGVIYEKP</sequence>
<gene>
    <name evidence="1" type="ORF">DJ90_6245</name>
</gene>
<evidence type="ECO:0000313" key="2">
    <source>
        <dbReference type="Proteomes" id="UP000029278"/>
    </source>
</evidence>
<name>A0A091A5U9_PAEMA</name>
<dbReference type="HOGENOM" id="CLU_1336401_0_0_9"/>
<protein>
    <recommendedName>
        <fullName evidence="3">DUF3156 family protein</fullName>
    </recommendedName>
</protein>
<dbReference type="EMBL" id="JMQA01000007">
    <property type="protein sequence ID" value="KFN11626.1"/>
    <property type="molecule type" value="Genomic_DNA"/>
</dbReference>
<proteinExistence type="predicted"/>
<evidence type="ECO:0008006" key="3">
    <source>
        <dbReference type="Google" id="ProtNLM"/>
    </source>
</evidence>
<organism evidence="1 2">
    <name type="scientific">Paenibacillus macerans</name>
    <name type="common">Bacillus macerans</name>
    <dbReference type="NCBI Taxonomy" id="44252"/>
    <lineage>
        <taxon>Bacteria</taxon>
        <taxon>Bacillati</taxon>
        <taxon>Bacillota</taxon>
        <taxon>Bacilli</taxon>
        <taxon>Bacillales</taxon>
        <taxon>Paenibacillaceae</taxon>
        <taxon>Paenibacillus</taxon>
    </lineage>
</organism>
<reference evidence="1 2" key="1">
    <citation type="submission" date="2014-04" db="EMBL/GenBank/DDBJ databases">
        <authorList>
            <person name="Bishop-Lilly K.A."/>
            <person name="Broomall S.M."/>
            <person name="Chain P.S."/>
            <person name="Chertkov O."/>
            <person name="Coyne S.R."/>
            <person name="Daligault H.E."/>
            <person name="Davenport K.W."/>
            <person name="Erkkila T."/>
            <person name="Frey K.G."/>
            <person name="Gibbons H.S."/>
            <person name="Gu W."/>
            <person name="Jaissle J."/>
            <person name="Johnson S.L."/>
            <person name="Koroleva G.I."/>
            <person name="Ladner J.T."/>
            <person name="Lo C.-C."/>
            <person name="Minogue T.D."/>
            <person name="Munk C."/>
            <person name="Palacios G.F."/>
            <person name="Redden C.L."/>
            <person name="Rosenzweig C.N."/>
            <person name="Scholz M.B."/>
            <person name="Teshima H."/>
            <person name="Xu Y."/>
        </authorList>
    </citation>
    <scope>NUCLEOTIDE SEQUENCE [LARGE SCALE GENOMIC DNA]</scope>
    <source>
        <strain evidence="1 2">8244</strain>
    </source>
</reference>